<gene>
    <name evidence="1" type="ORF">SAMEA1982600_04462</name>
</gene>
<protein>
    <submittedName>
        <fullName evidence="1">Uncharacterized protein</fullName>
    </submittedName>
</protein>
<dbReference type="AlphaFoldDB" id="A0A157R8J2"/>
<organism evidence="1 2">
    <name type="scientific">Bordetella ansorpii</name>
    <dbReference type="NCBI Taxonomy" id="288768"/>
    <lineage>
        <taxon>Bacteria</taxon>
        <taxon>Pseudomonadati</taxon>
        <taxon>Pseudomonadota</taxon>
        <taxon>Betaproteobacteria</taxon>
        <taxon>Burkholderiales</taxon>
        <taxon>Alcaligenaceae</taxon>
        <taxon>Bordetella</taxon>
    </lineage>
</organism>
<sequence length="138" mass="15326">MDGLTYFMNRMGEGELERLVGQRKSFYLENIVDYDATVAQVRRGVVALGLTWGRRPDSKFVWNVPNVLEVLAQPGSILILWVFAIFRVTYGRSAEARINALGGAKDPDVVIERNGDSAMAVHFVDRIAEGASPGVQQR</sequence>
<dbReference type="OrthoDB" id="8662550at2"/>
<reference evidence="1 2" key="1">
    <citation type="submission" date="2016-03" db="EMBL/GenBank/DDBJ databases">
        <authorList>
            <consortium name="Pathogen Informatics"/>
        </authorList>
    </citation>
    <scope>NUCLEOTIDE SEQUENCE [LARGE SCALE GENOMIC DNA]</scope>
    <source>
        <strain evidence="1 2">NCTC13364</strain>
    </source>
</reference>
<dbReference type="Proteomes" id="UP000077037">
    <property type="component" value="Unassembled WGS sequence"/>
</dbReference>
<proteinExistence type="predicted"/>
<dbReference type="EMBL" id="FKBS01000029">
    <property type="protein sequence ID" value="SAI54310.1"/>
    <property type="molecule type" value="Genomic_DNA"/>
</dbReference>
<evidence type="ECO:0000313" key="1">
    <source>
        <dbReference type="EMBL" id="SAI54310.1"/>
    </source>
</evidence>
<evidence type="ECO:0000313" key="2">
    <source>
        <dbReference type="Proteomes" id="UP000077037"/>
    </source>
</evidence>
<accession>A0A157R8J2</accession>
<name>A0A157R8J2_9BORD</name>
<dbReference type="RefSeq" id="WP_066419495.1">
    <property type="nucleotide sequence ID" value="NZ_FKBS01000029.1"/>
</dbReference>